<evidence type="ECO:0000256" key="1">
    <source>
        <dbReference type="ARBA" id="ARBA00001946"/>
    </source>
</evidence>
<keyword evidence="5" id="KW-0479">Metal-binding</keyword>
<evidence type="ECO:0000256" key="5">
    <source>
        <dbReference type="ARBA" id="ARBA00022723"/>
    </source>
</evidence>
<keyword evidence="8" id="KW-0460">Magnesium</keyword>
<dbReference type="PANTHER" id="PTHR10656">
    <property type="entry name" value="CELL FATE DETERMINING PROTEIN MAB21-RELATED"/>
    <property type="match status" value="1"/>
</dbReference>
<comment type="similarity">
    <text evidence="2">Belongs to the mab-21 family.</text>
</comment>
<dbReference type="EMBL" id="JARQWQ010000037">
    <property type="protein sequence ID" value="KAK2560178.1"/>
    <property type="molecule type" value="Genomic_DNA"/>
</dbReference>
<reference evidence="11" key="1">
    <citation type="journal article" date="2023" name="G3 (Bethesda)">
        <title>Whole genome assembly and annotation of the endangered Caribbean coral Acropora cervicornis.</title>
        <authorList>
            <person name="Selwyn J.D."/>
            <person name="Vollmer S.V."/>
        </authorList>
    </citation>
    <scope>NUCLEOTIDE SEQUENCE</scope>
    <source>
        <strain evidence="11">K2</strain>
    </source>
</reference>
<dbReference type="GO" id="GO:0046872">
    <property type="term" value="F:metal ion binding"/>
    <property type="evidence" value="ECO:0007669"/>
    <property type="project" value="UniProtKB-KW"/>
</dbReference>
<keyword evidence="12" id="KW-1185">Reference proteome</keyword>
<evidence type="ECO:0000256" key="7">
    <source>
        <dbReference type="ARBA" id="ARBA00022840"/>
    </source>
</evidence>
<keyword evidence="7" id="KW-0067">ATP-binding</keyword>
<name>A0AAD9V3S3_ACRCE</name>
<reference evidence="11" key="2">
    <citation type="journal article" date="2023" name="Science">
        <title>Genomic signatures of disease resistance in endangered staghorn corals.</title>
        <authorList>
            <person name="Vollmer S.V."/>
            <person name="Selwyn J.D."/>
            <person name="Despard B.A."/>
            <person name="Roesel C.L."/>
        </authorList>
    </citation>
    <scope>NUCLEOTIDE SEQUENCE</scope>
    <source>
        <strain evidence="11">K2</strain>
    </source>
</reference>
<evidence type="ECO:0000256" key="2">
    <source>
        <dbReference type="ARBA" id="ARBA00008307"/>
    </source>
</evidence>
<dbReference type="Pfam" id="PF20266">
    <property type="entry name" value="Mab-21_C"/>
    <property type="match status" value="1"/>
</dbReference>
<dbReference type="SMART" id="SM01265">
    <property type="entry name" value="Mab-21"/>
    <property type="match status" value="1"/>
</dbReference>
<keyword evidence="6" id="KW-0547">Nucleotide-binding</keyword>
<accession>A0AAD9V3S3</accession>
<protein>
    <submittedName>
        <fullName evidence="11">Protein mab-21-like</fullName>
    </submittedName>
</protein>
<keyword evidence="4" id="KW-0548">Nucleotidyltransferase</keyword>
<dbReference type="Gene3D" id="1.10.1410.40">
    <property type="match status" value="1"/>
</dbReference>
<evidence type="ECO:0000256" key="3">
    <source>
        <dbReference type="ARBA" id="ARBA00022679"/>
    </source>
</evidence>
<dbReference type="Pfam" id="PF03281">
    <property type="entry name" value="Mab-21"/>
    <property type="match status" value="1"/>
</dbReference>
<keyword evidence="3" id="KW-0808">Transferase</keyword>
<evidence type="ECO:0000256" key="8">
    <source>
        <dbReference type="ARBA" id="ARBA00022842"/>
    </source>
</evidence>
<sequence>MHKVIEDFNKKASFKDETEANVIREKLEKLVDNILEEVEKRDKRFQATLIQSGSVYEGVKVYRPDEFDFMIRINSLSNKPSFHPCDKGEGFVKMTLEDNGWIEFKDERGFCSPNKLSRHFKKLINEALGDTKVPEGLAIKTAGDDLLEGPWGPVFSNVLGVSKIGEEDKPSNVMYSETHGPATTLYIIWEGGSNYRGLTVSVDLTLSLEFDISKTPVELSQLPQTVKQELQMTGFHVVPAGFDAWRISFSMIEKQLLLRAPDGFKTCYRVLKIMRDTISGQLCLDASLIPSYIFKTVLLSQLFTRGVDFWKMEHRPSAIEQVLQIVIQGIARLQINSFFLSRYNLISKSDHENKLKQCILEEMLNIVRGLEMKYTREDVKEIKRKVRVLELVDLFEYITLAAAGGKDPTELWNKMFVNIGTIPGSRKFGWFWNQVTDLNNISLDEEAYKKLCEIWSVVEVCMERLRSSLQGDLSLLALKFHMRLCEKKKEFEKTHNVQQGKAIKTSMHQEAQDMLEDLFDIYTNEEDSSWSNLHRAIPSNIKPTSLLKEVANETVNAGSEKGLALFKHRLHDLLKIFPESALISFTVHFVGQIIYYAQDDLRRKLEYITIPELDLD</sequence>
<dbReference type="PANTHER" id="PTHR10656:SF42">
    <property type="entry name" value="CYCLIC GMP-AMP SYNTHASE-LIKE PROTEIN-RELATED"/>
    <property type="match status" value="1"/>
</dbReference>
<gene>
    <name evidence="11" type="ORF">P5673_017157</name>
</gene>
<evidence type="ECO:0000259" key="9">
    <source>
        <dbReference type="Pfam" id="PF03281"/>
    </source>
</evidence>
<dbReference type="Gene3D" id="3.30.460.90">
    <property type="match status" value="1"/>
</dbReference>
<dbReference type="GO" id="GO:0016779">
    <property type="term" value="F:nucleotidyltransferase activity"/>
    <property type="evidence" value="ECO:0007669"/>
    <property type="project" value="UniProtKB-KW"/>
</dbReference>
<evidence type="ECO:0000313" key="11">
    <source>
        <dbReference type="EMBL" id="KAK2560178.1"/>
    </source>
</evidence>
<organism evidence="11 12">
    <name type="scientific">Acropora cervicornis</name>
    <name type="common">Staghorn coral</name>
    <dbReference type="NCBI Taxonomy" id="6130"/>
    <lineage>
        <taxon>Eukaryota</taxon>
        <taxon>Metazoa</taxon>
        <taxon>Cnidaria</taxon>
        <taxon>Anthozoa</taxon>
        <taxon>Hexacorallia</taxon>
        <taxon>Scleractinia</taxon>
        <taxon>Astrocoeniina</taxon>
        <taxon>Acroporidae</taxon>
        <taxon>Acropora</taxon>
    </lineage>
</organism>
<dbReference type="InterPro" id="IPR046906">
    <property type="entry name" value="Mab-21_HhH/H2TH-like"/>
</dbReference>
<proteinExistence type="inferred from homology"/>
<feature type="domain" description="Mab-21-like HhH/H2TH-like" evidence="10">
    <location>
        <begin position="265"/>
        <end position="353"/>
    </location>
</feature>
<evidence type="ECO:0000256" key="4">
    <source>
        <dbReference type="ARBA" id="ARBA00022695"/>
    </source>
</evidence>
<comment type="cofactor">
    <cofactor evidence="1">
        <name>Mg(2+)</name>
        <dbReference type="ChEBI" id="CHEBI:18420"/>
    </cofactor>
</comment>
<dbReference type="AlphaFoldDB" id="A0AAD9V3S3"/>
<dbReference type="InterPro" id="IPR024810">
    <property type="entry name" value="MAB21L/cGLR"/>
</dbReference>
<feature type="domain" description="Mab-21-like nucleotidyltransferase" evidence="9">
    <location>
        <begin position="56"/>
        <end position="257"/>
    </location>
</feature>
<evidence type="ECO:0000259" key="10">
    <source>
        <dbReference type="Pfam" id="PF20266"/>
    </source>
</evidence>
<dbReference type="Proteomes" id="UP001249851">
    <property type="component" value="Unassembled WGS sequence"/>
</dbReference>
<dbReference type="GO" id="GO:0005524">
    <property type="term" value="F:ATP binding"/>
    <property type="evidence" value="ECO:0007669"/>
    <property type="project" value="UniProtKB-KW"/>
</dbReference>
<evidence type="ECO:0000256" key="6">
    <source>
        <dbReference type="ARBA" id="ARBA00022741"/>
    </source>
</evidence>
<evidence type="ECO:0000313" key="12">
    <source>
        <dbReference type="Proteomes" id="UP001249851"/>
    </source>
</evidence>
<dbReference type="InterPro" id="IPR046903">
    <property type="entry name" value="Mab-21-like_nuc_Trfase"/>
</dbReference>
<comment type="caution">
    <text evidence="11">The sequence shown here is derived from an EMBL/GenBank/DDBJ whole genome shotgun (WGS) entry which is preliminary data.</text>
</comment>